<dbReference type="OrthoDB" id="5425409at2759"/>
<gene>
    <name evidence="2" type="ORF">CFIMG_003785RA</name>
</gene>
<feature type="compositionally biased region" description="Low complexity" evidence="1">
    <location>
        <begin position="8"/>
        <end position="19"/>
    </location>
</feature>
<feature type="region of interest" description="Disordered" evidence="1">
    <location>
        <begin position="1"/>
        <end position="75"/>
    </location>
</feature>
<feature type="compositionally biased region" description="Basic and acidic residues" evidence="1">
    <location>
        <begin position="103"/>
        <end position="115"/>
    </location>
</feature>
<evidence type="ECO:0000313" key="3">
    <source>
        <dbReference type="Proteomes" id="UP000222788"/>
    </source>
</evidence>
<dbReference type="EMBL" id="APWK03000134">
    <property type="protein sequence ID" value="PHH50366.1"/>
    <property type="molecule type" value="Genomic_DNA"/>
</dbReference>
<evidence type="ECO:0000256" key="1">
    <source>
        <dbReference type="SAM" id="MobiDB-lite"/>
    </source>
</evidence>
<reference evidence="2 3" key="1">
    <citation type="journal article" date="2013" name="Fungal Biol.">
        <title>Analysis of microsatellite markers in the genome of the plant pathogen Ceratocystis fimbriata.</title>
        <authorList>
            <person name="Simpson M.C."/>
            <person name="Wilken P.M."/>
            <person name="Coetzee M.P."/>
            <person name="Wingfield M.J."/>
            <person name="Wingfield B.D."/>
        </authorList>
    </citation>
    <scope>NUCLEOTIDE SEQUENCE [LARGE SCALE GENOMIC DNA]</scope>
    <source>
        <strain evidence="2 3">CBS 114723</strain>
    </source>
</reference>
<name>A0A2C5WWU6_9PEZI</name>
<reference evidence="2 3" key="2">
    <citation type="journal article" date="2013" name="IMA Fungus">
        <title>IMA Genome-F 1: Ceratocystis fimbriata: Draft nuclear genome sequence for the plant pathogen, Ceratocystis fimbriata.</title>
        <authorList>
            <person name="Wilken P.M."/>
            <person name="Steenkamp E.T."/>
            <person name="Wingfield M.J."/>
            <person name="de Beer Z.W."/>
            <person name="Wingfield B.D."/>
        </authorList>
    </citation>
    <scope>NUCLEOTIDE SEQUENCE [LARGE SCALE GENOMIC DNA]</scope>
    <source>
        <strain evidence="2 3">CBS 114723</strain>
    </source>
</reference>
<sequence>MTAPQPALQQLQGEQGKQKQPAKTVQHSTASTQKAQRSTAKHSAAPHSAQHSTAQHSTAPRTIHHHAALQYQGERVPPPARIVSCIASRPAISQQQPGLQSLELRDSKAEAHFVS</sequence>
<comment type="caution">
    <text evidence="2">The sequence shown here is derived from an EMBL/GenBank/DDBJ whole genome shotgun (WGS) entry which is preliminary data.</text>
</comment>
<feature type="compositionally biased region" description="Polar residues" evidence="1">
    <location>
        <begin position="49"/>
        <end position="60"/>
    </location>
</feature>
<feature type="compositionally biased region" description="Polar residues" evidence="1">
    <location>
        <begin position="21"/>
        <end position="38"/>
    </location>
</feature>
<protein>
    <submittedName>
        <fullName evidence="2">Uncharacterized protein</fullName>
    </submittedName>
</protein>
<evidence type="ECO:0000313" key="2">
    <source>
        <dbReference type="EMBL" id="PHH50366.1"/>
    </source>
</evidence>
<dbReference type="Proteomes" id="UP000222788">
    <property type="component" value="Unassembled WGS sequence"/>
</dbReference>
<proteinExistence type="predicted"/>
<accession>A0A2C5WWU6</accession>
<dbReference type="AlphaFoldDB" id="A0A2C5WWU6"/>
<feature type="region of interest" description="Disordered" evidence="1">
    <location>
        <begin position="90"/>
        <end position="115"/>
    </location>
</feature>
<organism evidence="2 3">
    <name type="scientific">Ceratocystis fimbriata CBS 114723</name>
    <dbReference type="NCBI Taxonomy" id="1035309"/>
    <lineage>
        <taxon>Eukaryota</taxon>
        <taxon>Fungi</taxon>
        <taxon>Dikarya</taxon>
        <taxon>Ascomycota</taxon>
        <taxon>Pezizomycotina</taxon>
        <taxon>Sordariomycetes</taxon>
        <taxon>Hypocreomycetidae</taxon>
        <taxon>Microascales</taxon>
        <taxon>Ceratocystidaceae</taxon>
        <taxon>Ceratocystis</taxon>
    </lineage>
</organism>
<keyword evidence="3" id="KW-1185">Reference proteome</keyword>